<dbReference type="Proteomes" id="UP000075880">
    <property type="component" value="Unassembled WGS sequence"/>
</dbReference>
<dbReference type="PANTHER" id="PTHR13137:SF6">
    <property type="entry name" value="SUCCINATE DEHYDROGENASE ASSEMBLY FACTOR 3, MITOCHONDRIAL"/>
    <property type="match status" value="1"/>
</dbReference>
<dbReference type="GO" id="GO:0005759">
    <property type="term" value="C:mitochondrial matrix"/>
    <property type="evidence" value="ECO:0007669"/>
    <property type="project" value="UniProtKB-SubCell"/>
</dbReference>
<dbReference type="Pfam" id="PF13233">
    <property type="entry name" value="Complex1_LYR_2"/>
    <property type="match status" value="1"/>
</dbReference>
<evidence type="ECO:0000256" key="2">
    <source>
        <dbReference type="ARBA" id="ARBA00006020"/>
    </source>
</evidence>
<keyword evidence="8" id="KW-1185">Reference proteome</keyword>
<dbReference type="AlphaFoldDB" id="A0AAG5DG37"/>
<evidence type="ECO:0000256" key="4">
    <source>
        <dbReference type="ARBA" id="ARBA00023128"/>
    </source>
</evidence>
<dbReference type="GO" id="GO:0034553">
    <property type="term" value="P:mitochondrial respiratory chain complex II assembly"/>
    <property type="evidence" value="ECO:0007669"/>
    <property type="project" value="UniProtKB-UniRule"/>
</dbReference>
<comment type="similarity">
    <text evidence="2 6">Belongs to the complex I LYR family. SDHAF3 subfamily.</text>
</comment>
<evidence type="ECO:0000313" key="8">
    <source>
        <dbReference type="Proteomes" id="UP000075880"/>
    </source>
</evidence>
<keyword evidence="3" id="KW-0809">Transit peptide</keyword>
<dbReference type="GO" id="GO:0005758">
    <property type="term" value="C:mitochondrial intermembrane space"/>
    <property type="evidence" value="ECO:0007669"/>
    <property type="project" value="TreeGrafter"/>
</dbReference>
<sequence>MNHGQKVRILYKSILRLHRGMPPALQEMGNNYVKDEFKRHKNCSPIESQKFMNEWAGYALNLAEQLGLRGKPGPVGMIGEDLSESQLEHFREEQLTQLYELLLEAKR</sequence>
<dbReference type="EnsemblMetazoa" id="ENSAATROPT004393">
    <property type="protein sequence ID" value="ENSAATROPP004215"/>
    <property type="gene ID" value="ENSAATROPG003479"/>
</dbReference>
<name>A0AAG5DG37_ANOAO</name>
<accession>A0AAG5DG37</accession>
<evidence type="ECO:0000256" key="3">
    <source>
        <dbReference type="ARBA" id="ARBA00022946"/>
    </source>
</evidence>
<comment type="subcellular location">
    <subcellularLocation>
        <location evidence="1 6">Mitochondrion matrix</location>
    </subcellularLocation>
</comment>
<evidence type="ECO:0000256" key="1">
    <source>
        <dbReference type="ARBA" id="ARBA00004305"/>
    </source>
</evidence>
<protein>
    <recommendedName>
        <fullName evidence="6">Succinate dehydrogenase assembly factor 3</fullName>
        <shortName evidence="6">SDH assembly factor 3</shortName>
        <shortName evidence="6">SDHAF3</shortName>
    </recommendedName>
</protein>
<dbReference type="EnsemblMetazoa" id="ENSAATROPT010740">
    <property type="protein sequence ID" value="ENSAATROPP009693"/>
    <property type="gene ID" value="ENSAATROPG008731"/>
</dbReference>
<evidence type="ECO:0000256" key="5">
    <source>
        <dbReference type="ARBA" id="ARBA00023186"/>
    </source>
</evidence>
<dbReference type="GO" id="GO:0006105">
    <property type="term" value="P:succinate metabolic process"/>
    <property type="evidence" value="ECO:0007669"/>
    <property type="project" value="TreeGrafter"/>
</dbReference>
<reference evidence="8" key="1">
    <citation type="submission" date="2021-09" db="EMBL/GenBank/DDBJ databases">
        <authorList>
            <consortium name="Infravec"/>
            <person name="Campbell I L."/>
            <person name="Maslen G."/>
            <person name="Yates A."/>
        </authorList>
    </citation>
    <scope>NUCLEOTIDE SEQUENCE [LARGE SCALE GENOMIC DNA]</scope>
    <source>
        <strain evidence="8">Infravec2 EBRE</strain>
    </source>
</reference>
<dbReference type="CDD" id="cd20270">
    <property type="entry name" value="Complex1_LYR_SDHAF3_LYRM10"/>
    <property type="match status" value="1"/>
</dbReference>
<comment type="subunit">
    <text evidence="6">Interacts with the iron-sulfur protein subunit within the SDH catalytic dimer.</text>
</comment>
<keyword evidence="4 6" id="KW-0496">Mitochondrion</keyword>
<keyword evidence="5 6" id="KW-0143">Chaperone</keyword>
<dbReference type="InterPro" id="IPR008381">
    <property type="entry name" value="SDHAF3/Sdh7"/>
</dbReference>
<organism evidence="7 8">
    <name type="scientific">Anopheles atroparvus</name>
    <name type="common">European mosquito</name>
    <dbReference type="NCBI Taxonomy" id="41427"/>
    <lineage>
        <taxon>Eukaryota</taxon>
        <taxon>Metazoa</taxon>
        <taxon>Ecdysozoa</taxon>
        <taxon>Arthropoda</taxon>
        <taxon>Hexapoda</taxon>
        <taxon>Insecta</taxon>
        <taxon>Pterygota</taxon>
        <taxon>Neoptera</taxon>
        <taxon>Endopterygota</taxon>
        <taxon>Diptera</taxon>
        <taxon>Nematocera</taxon>
        <taxon>Culicoidea</taxon>
        <taxon>Culicidae</taxon>
        <taxon>Anophelinae</taxon>
        <taxon>Anopheles</taxon>
    </lineage>
</organism>
<dbReference type="PANTHER" id="PTHR13137">
    <property type="entry name" value="DC11 ACN9 HOMOLOG"/>
    <property type="match status" value="1"/>
</dbReference>
<comment type="function">
    <text evidence="6">Plays an essential role in the assembly of succinate dehydrogenase (SDH), an enzyme complex (also referred to as respiratory complex II) that is a component of both the tricarboxylic acid (TCA) cycle and the mitochondrial electron transport chain, and which couples the oxidation of succinate to fumarate with the reduction of ubiquinone (coenzyme Q) to ubiquinol. Promotes maturation of the iron-sulfur protein subunit of the SDH catalytic dimer, protecting it from the deleterious effects of oxidants. May act together with SDHAF1.</text>
</comment>
<evidence type="ECO:0000313" key="7">
    <source>
        <dbReference type="EnsemblMetazoa" id="ENSAATROPP009693"/>
    </source>
</evidence>
<reference evidence="7" key="2">
    <citation type="submission" date="2024-04" db="UniProtKB">
        <authorList>
            <consortium name="EnsemblMetazoa"/>
        </authorList>
    </citation>
    <scope>IDENTIFICATION</scope>
    <source>
        <strain evidence="7">EBRO</strain>
    </source>
</reference>
<evidence type="ECO:0000256" key="6">
    <source>
        <dbReference type="RuleBase" id="RU368039"/>
    </source>
</evidence>
<proteinExistence type="inferred from homology"/>